<comment type="caution">
    <text evidence="7">The sequence shown here is derived from an EMBL/GenBank/DDBJ whole genome shotgun (WGS) entry which is preliminary data.</text>
</comment>
<evidence type="ECO:0000256" key="4">
    <source>
        <dbReference type="SAM" id="Coils"/>
    </source>
</evidence>
<dbReference type="RefSeq" id="WP_377402968.1">
    <property type="nucleotide sequence ID" value="NZ_JBHTFQ010000005.1"/>
</dbReference>
<keyword evidence="4" id="KW-0175">Coiled coil</keyword>
<feature type="domain" description="Methyl-accepting transducer" evidence="6">
    <location>
        <begin position="178"/>
        <end position="396"/>
    </location>
</feature>
<comment type="similarity">
    <text evidence="2">Belongs to the methyl-accepting chemotaxis (MCP) protein family.</text>
</comment>
<keyword evidence="5" id="KW-1133">Transmembrane helix</keyword>
<dbReference type="InterPro" id="IPR004089">
    <property type="entry name" value="MCPsignal_dom"/>
</dbReference>
<proteinExistence type="inferred from homology"/>
<evidence type="ECO:0000256" key="2">
    <source>
        <dbReference type="ARBA" id="ARBA00029447"/>
    </source>
</evidence>
<evidence type="ECO:0000259" key="6">
    <source>
        <dbReference type="PROSITE" id="PS50111"/>
    </source>
</evidence>
<sequence length="415" mass="42547">MTSTISFPQQRDQTATARLTAYALAPLAALGSLVTEATLLPFAIVGLAFAGLAHVSRHMAATPRSVVIGLILVGECMALTAAFAGHPWQIDTHMLFFAVLAIVASMSNVPALLAACLATAVHHLLLSVALPALVYPSLDISDALQRTSIHAAIVVFEVAVLLGTILQRQKAAAEIEAAREDLARAAETAEAARARAENAREQAVTAADLTRNEGARAAAAVVQIAENASAAAASAARAKTGVSQARSDAEQSGAIVQRAVDAMAEIETSSAQIGSIIAIIDEIARQTDLLALNAAVESARAGEAGRGFAVVAAEVRKLAQRSADATQQIRNLVARSDAQVSAGVGLVRETGAALERIVAAVAELDDLMQGIASGAAQQSSGLAQVNAAIRSIGTAAVGDPAGTWQTVRARSRRTA</sequence>
<evidence type="ECO:0000256" key="3">
    <source>
        <dbReference type="PROSITE-ProRule" id="PRU00284"/>
    </source>
</evidence>
<dbReference type="Pfam" id="PF00015">
    <property type="entry name" value="MCPsignal"/>
    <property type="match status" value="1"/>
</dbReference>
<evidence type="ECO:0000313" key="8">
    <source>
        <dbReference type="Proteomes" id="UP001596516"/>
    </source>
</evidence>
<name>A0ABW2ULY9_9RHOB</name>
<feature type="transmembrane region" description="Helical" evidence="5">
    <location>
        <begin position="65"/>
        <end position="84"/>
    </location>
</feature>
<accession>A0ABW2ULY9</accession>
<dbReference type="InterPro" id="IPR051310">
    <property type="entry name" value="MCP_chemotaxis"/>
</dbReference>
<gene>
    <name evidence="7" type="ORF">ACFQXB_10020</name>
</gene>
<keyword evidence="8" id="KW-1185">Reference proteome</keyword>
<protein>
    <submittedName>
        <fullName evidence="7">Methyl-accepting chemotaxis protein</fullName>
    </submittedName>
</protein>
<keyword evidence="3" id="KW-0807">Transducer</keyword>
<keyword evidence="5" id="KW-0812">Transmembrane</keyword>
<keyword evidence="5" id="KW-0472">Membrane</keyword>
<dbReference type="Gene3D" id="1.10.287.950">
    <property type="entry name" value="Methyl-accepting chemotaxis protein"/>
    <property type="match status" value="1"/>
</dbReference>
<dbReference type="PANTHER" id="PTHR43531:SF11">
    <property type="entry name" value="METHYL-ACCEPTING CHEMOTAXIS PROTEIN 3"/>
    <property type="match status" value="1"/>
</dbReference>
<evidence type="ECO:0000256" key="5">
    <source>
        <dbReference type="SAM" id="Phobius"/>
    </source>
</evidence>
<organism evidence="7 8">
    <name type="scientific">Plastorhodobacter daqingensis</name>
    <dbReference type="NCBI Taxonomy" id="1387281"/>
    <lineage>
        <taxon>Bacteria</taxon>
        <taxon>Pseudomonadati</taxon>
        <taxon>Pseudomonadota</taxon>
        <taxon>Alphaproteobacteria</taxon>
        <taxon>Rhodobacterales</taxon>
        <taxon>Paracoccaceae</taxon>
        <taxon>Plastorhodobacter</taxon>
    </lineage>
</organism>
<dbReference type="SMART" id="SM00283">
    <property type="entry name" value="MA"/>
    <property type="match status" value="1"/>
</dbReference>
<dbReference type="PANTHER" id="PTHR43531">
    <property type="entry name" value="PROTEIN ICFG"/>
    <property type="match status" value="1"/>
</dbReference>
<dbReference type="EMBL" id="JBHTFQ010000005">
    <property type="protein sequence ID" value="MFC7704531.1"/>
    <property type="molecule type" value="Genomic_DNA"/>
</dbReference>
<dbReference type="Proteomes" id="UP001596516">
    <property type="component" value="Unassembled WGS sequence"/>
</dbReference>
<feature type="transmembrane region" description="Helical" evidence="5">
    <location>
        <begin position="90"/>
        <end position="106"/>
    </location>
</feature>
<reference evidence="8" key="1">
    <citation type="journal article" date="2019" name="Int. J. Syst. Evol. Microbiol.">
        <title>The Global Catalogue of Microorganisms (GCM) 10K type strain sequencing project: providing services to taxonomists for standard genome sequencing and annotation.</title>
        <authorList>
            <consortium name="The Broad Institute Genomics Platform"/>
            <consortium name="The Broad Institute Genome Sequencing Center for Infectious Disease"/>
            <person name="Wu L."/>
            <person name="Ma J."/>
        </authorList>
    </citation>
    <scope>NUCLEOTIDE SEQUENCE [LARGE SCALE GENOMIC DNA]</scope>
    <source>
        <strain evidence="8">CGMCC 1.12750</strain>
    </source>
</reference>
<dbReference type="SUPFAM" id="SSF58104">
    <property type="entry name" value="Methyl-accepting chemotaxis protein (MCP) signaling domain"/>
    <property type="match status" value="1"/>
</dbReference>
<feature type="transmembrane region" description="Helical" evidence="5">
    <location>
        <begin position="20"/>
        <end position="53"/>
    </location>
</feature>
<keyword evidence="1" id="KW-0145">Chemotaxis</keyword>
<evidence type="ECO:0000313" key="7">
    <source>
        <dbReference type="EMBL" id="MFC7704531.1"/>
    </source>
</evidence>
<evidence type="ECO:0000256" key="1">
    <source>
        <dbReference type="ARBA" id="ARBA00022500"/>
    </source>
</evidence>
<feature type="coiled-coil region" evidence="4">
    <location>
        <begin position="168"/>
        <end position="209"/>
    </location>
</feature>
<dbReference type="PROSITE" id="PS50111">
    <property type="entry name" value="CHEMOTAXIS_TRANSDUC_2"/>
    <property type="match status" value="1"/>
</dbReference>